<dbReference type="Gene3D" id="3.40.50.12660">
    <property type="match status" value="1"/>
</dbReference>
<proteinExistence type="inferred from homology"/>
<dbReference type="Gene3D" id="3.40.50.1460">
    <property type="match status" value="1"/>
</dbReference>
<dbReference type="InterPro" id="IPR050452">
    <property type="entry name" value="Metacaspase"/>
</dbReference>
<dbReference type="AlphaFoldDB" id="A0A811QQH4"/>
<dbReference type="EMBL" id="CAJGYO010000010">
    <property type="protein sequence ID" value="CAD6258382.1"/>
    <property type="molecule type" value="Genomic_DNA"/>
</dbReference>
<evidence type="ECO:0000313" key="4">
    <source>
        <dbReference type="Proteomes" id="UP000604825"/>
    </source>
</evidence>
<accession>A0A811QQH4</accession>
<dbReference type="OrthoDB" id="3223806at2759"/>
<protein>
    <recommendedName>
        <fullName evidence="2">Peptidase C14 caspase domain-containing protein</fullName>
    </recommendedName>
</protein>
<dbReference type="InterPro" id="IPR011600">
    <property type="entry name" value="Pept_C14_caspase"/>
</dbReference>
<keyword evidence="4" id="KW-1185">Reference proteome</keyword>
<dbReference type="Pfam" id="PF00656">
    <property type="entry name" value="Peptidase_C14"/>
    <property type="match status" value="1"/>
</dbReference>
<comment type="similarity">
    <text evidence="1">Belongs to the peptidase C14B family.</text>
</comment>
<name>A0A811QQH4_9POAL</name>
<gene>
    <name evidence="3" type="ORF">NCGR_LOCUS41857</name>
</gene>
<evidence type="ECO:0000256" key="1">
    <source>
        <dbReference type="ARBA" id="ARBA00009005"/>
    </source>
</evidence>
<dbReference type="PANTHER" id="PTHR48104:SF7">
    <property type="entry name" value="METACASPASE-9"/>
    <property type="match status" value="1"/>
</dbReference>
<dbReference type="GO" id="GO:0004197">
    <property type="term" value="F:cysteine-type endopeptidase activity"/>
    <property type="evidence" value="ECO:0007669"/>
    <property type="project" value="InterPro"/>
</dbReference>
<evidence type="ECO:0000313" key="3">
    <source>
        <dbReference type="EMBL" id="CAD6258382.1"/>
    </source>
</evidence>
<feature type="domain" description="Peptidase C14 caspase" evidence="2">
    <location>
        <begin position="60"/>
        <end position="324"/>
    </location>
</feature>
<sequence>MAMRVFNETQVITKPIYNGGSQAEIDILISLTEARTRGRARASYNATRQLAAAGGKKKMLATLVGCNYAGTPFEMQGCINDVHAMRAVLLDRFGFAPGDVTVLTDDDPKKLPTRDAIKGALDDMSCAANSPTALAAAPTSTDMLACTHARTRRRSVVVTADLYFRELVDCVPAGATFTMVSDSCQSGGLIDQEKEQIGPAAAAADPHLHAGACARRLLPYTVVLSHLSAASGLGASADPLVALLGDDASAKFHANTDDANAMITDDANAEVRGKAAYGAFTRALQAVLAAHPAPMSNREVVRRAREVLSEQRIPQHPCLYCSDANADAPFLGQQDSKAKSN</sequence>
<organism evidence="3 4">
    <name type="scientific">Miscanthus lutarioriparius</name>
    <dbReference type="NCBI Taxonomy" id="422564"/>
    <lineage>
        <taxon>Eukaryota</taxon>
        <taxon>Viridiplantae</taxon>
        <taxon>Streptophyta</taxon>
        <taxon>Embryophyta</taxon>
        <taxon>Tracheophyta</taxon>
        <taxon>Spermatophyta</taxon>
        <taxon>Magnoliopsida</taxon>
        <taxon>Liliopsida</taxon>
        <taxon>Poales</taxon>
        <taxon>Poaceae</taxon>
        <taxon>PACMAD clade</taxon>
        <taxon>Panicoideae</taxon>
        <taxon>Andropogonodae</taxon>
        <taxon>Andropogoneae</taxon>
        <taxon>Saccharinae</taxon>
        <taxon>Miscanthus</taxon>
    </lineage>
</organism>
<dbReference type="Proteomes" id="UP000604825">
    <property type="component" value="Unassembled WGS sequence"/>
</dbReference>
<reference evidence="3" key="1">
    <citation type="submission" date="2020-10" db="EMBL/GenBank/DDBJ databases">
        <authorList>
            <person name="Han B."/>
            <person name="Lu T."/>
            <person name="Zhao Q."/>
            <person name="Huang X."/>
            <person name="Zhao Y."/>
        </authorList>
    </citation>
    <scope>NUCLEOTIDE SEQUENCE</scope>
</reference>
<evidence type="ECO:0000259" key="2">
    <source>
        <dbReference type="Pfam" id="PF00656"/>
    </source>
</evidence>
<dbReference type="GO" id="GO:0006508">
    <property type="term" value="P:proteolysis"/>
    <property type="evidence" value="ECO:0007669"/>
    <property type="project" value="InterPro"/>
</dbReference>
<dbReference type="GO" id="GO:0005737">
    <property type="term" value="C:cytoplasm"/>
    <property type="evidence" value="ECO:0007669"/>
    <property type="project" value="TreeGrafter"/>
</dbReference>
<dbReference type="PANTHER" id="PTHR48104">
    <property type="entry name" value="METACASPASE-4"/>
    <property type="match status" value="1"/>
</dbReference>
<comment type="caution">
    <text evidence="3">The sequence shown here is derived from an EMBL/GenBank/DDBJ whole genome shotgun (WGS) entry which is preliminary data.</text>
</comment>